<dbReference type="InterPro" id="IPR036291">
    <property type="entry name" value="NAD(P)-bd_dom_sf"/>
</dbReference>
<dbReference type="SUPFAM" id="SSF55347">
    <property type="entry name" value="Glyceraldehyde-3-phosphate dehydrogenase-like, C-terminal domain"/>
    <property type="match status" value="1"/>
</dbReference>
<sequence>MSNILFTRRKFLSAGTLALSGTALSYAGLTSFISKKNEVIRLGIIGTGTRGTGLARLIKNLPGLTVTAYCDILAVHAAKIVEHVSAKAKKYNDYRKLLEDKEVDAVIIATPLYLHYTMAKDALAAGKHVYVEKSMTYDIPQALDLERIVNNAKLVFQVGHQYRYFSLYHRVKQTIDEGWLGDVTHFECQYHRNSDWRFPVVEKGTERIVNWRMYKEYSGGLMAELCGHQLDIVNWMTNAHPERVTGMGGINYWKDGRETYDHVRAIFEYPGGVKANVSSILSNAYHGYEIRILGSKATLQIERDEAFIYTEARKKQTGVVDGVTGATLLNATQGEAMKLDFTHQDEEKRNPSSYALLDFATCIRENKKPFADVLTGKYGAIAVHMANTAMDTGNMQHWEKKYGG</sequence>
<dbReference type="EMBL" id="VTAV01000001">
    <property type="protein sequence ID" value="TYR37732.1"/>
    <property type="molecule type" value="Genomic_DNA"/>
</dbReference>
<dbReference type="Pfam" id="PF01408">
    <property type="entry name" value="GFO_IDH_MocA"/>
    <property type="match status" value="1"/>
</dbReference>
<accession>A0A5D4HBN7</accession>
<feature type="domain" description="Gfo/Idh/MocA-like oxidoreductase N-terminal" evidence="1">
    <location>
        <begin position="40"/>
        <end position="160"/>
    </location>
</feature>
<dbReference type="Proteomes" id="UP000322362">
    <property type="component" value="Unassembled WGS sequence"/>
</dbReference>
<dbReference type="InterPro" id="IPR055170">
    <property type="entry name" value="GFO_IDH_MocA-like_dom"/>
</dbReference>
<comment type="caution">
    <text evidence="3">The sequence shown here is derived from an EMBL/GenBank/DDBJ whole genome shotgun (WGS) entry which is preliminary data.</text>
</comment>
<organism evidence="3 4">
    <name type="scientific">Sphingobacterium phlebotomi</name>
    <dbReference type="NCBI Taxonomy" id="2605433"/>
    <lineage>
        <taxon>Bacteria</taxon>
        <taxon>Pseudomonadati</taxon>
        <taxon>Bacteroidota</taxon>
        <taxon>Sphingobacteriia</taxon>
        <taxon>Sphingobacteriales</taxon>
        <taxon>Sphingobacteriaceae</taxon>
        <taxon>Sphingobacterium</taxon>
    </lineage>
</organism>
<evidence type="ECO:0000313" key="3">
    <source>
        <dbReference type="EMBL" id="TYR37732.1"/>
    </source>
</evidence>
<dbReference type="GO" id="GO:0000166">
    <property type="term" value="F:nucleotide binding"/>
    <property type="evidence" value="ECO:0007669"/>
    <property type="project" value="InterPro"/>
</dbReference>
<dbReference type="Pfam" id="PF22725">
    <property type="entry name" value="GFO_IDH_MocA_C3"/>
    <property type="match status" value="1"/>
</dbReference>
<dbReference type="InterPro" id="IPR050463">
    <property type="entry name" value="Gfo/Idh/MocA_oxidrdct_glycsds"/>
</dbReference>
<feature type="domain" description="GFO/IDH/MocA-like oxidoreductase" evidence="2">
    <location>
        <begin position="168"/>
        <end position="299"/>
    </location>
</feature>
<dbReference type="Gene3D" id="3.30.360.10">
    <property type="entry name" value="Dihydrodipicolinate Reductase, domain 2"/>
    <property type="match status" value="1"/>
</dbReference>
<dbReference type="PANTHER" id="PTHR43818">
    <property type="entry name" value="BCDNA.GH03377"/>
    <property type="match status" value="1"/>
</dbReference>
<evidence type="ECO:0000259" key="2">
    <source>
        <dbReference type="Pfam" id="PF22725"/>
    </source>
</evidence>
<protein>
    <submittedName>
        <fullName evidence="3">Gfo/Idh/MocA family oxidoreductase</fullName>
    </submittedName>
</protein>
<dbReference type="Gene3D" id="3.40.50.720">
    <property type="entry name" value="NAD(P)-binding Rossmann-like Domain"/>
    <property type="match status" value="1"/>
</dbReference>
<dbReference type="AlphaFoldDB" id="A0A5D4HBN7"/>
<keyword evidence="4" id="KW-1185">Reference proteome</keyword>
<proteinExistence type="predicted"/>
<reference evidence="3 4" key="1">
    <citation type="submission" date="2019-08" db="EMBL/GenBank/DDBJ databases">
        <title>Phlebobacter frassis gen. nov. sp. nov., a new member of family Sphingobacteriaceae isolated from sand fly rearing media.</title>
        <authorList>
            <person name="Kakumanu M.L."/>
            <person name="Marayati B.F."/>
            <person name="Wada-Katsumata A."/>
            <person name="Wasserberg G."/>
            <person name="Schal C."/>
            <person name="Apperson C.S."/>
            <person name="Ponnusamy L."/>
        </authorList>
    </citation>
    <scope>NUCLEOTIDE SEQUENCE [LARGE SCALE GENOMIC DNA]</scope>
    <source>
        <strain evidence="3 4">SSI9</strain>
    </source>
</reference>
<dbReference type="RefSeq" id="WP_148917197.1">
    <property type="nucleotide sequence ID" value="NZ_VTAV01000001.1"/>
</dbReference>
<evidence type="ECO:0000313" key="4">
    <source>
        <dbReference type="Proteomes" id="UP000322362"/>
    </source>
</evidence>
<dbReference type="PANTHER" id="PTHR43818:SF12">
    <property type="entry name" value="NADH-DEPENDENT DEHYDROGENASE-RELATED"/>
    <property type="match status" value="1"/>
</dbReference>
<gene>
    <name evidence="3" type="ORF">FXV77_00095</name>
</gene>
<name>A0A5D4HBN7_9SPHI</name>
<dbReference type="InterPro" id="IPR000683">
    <property type="entry name" value="Gfo/Idh/MocA-like_OxRdtase_N"/>
</dbReference>
<evidence type="ECO:0000259" key="1">
    <source>
        <dbReference type="Pfam" id="PF01408"/>
    </source>
</evidence>
<dbReference type="SUPFAM" id="SSF51735">
    <property type="entry name" value="NAD(P)-binding Rossmann-fold domains"/>
    <property type="match status" value="1"/>
</dbReference>